<dbReference type="AlphaFoldDB" id="A0A507B6Y3"/>
<evidence type="ECO:0000256" key="4">
    <source>
        <dbReference type="ARBA" id="ARBA00011881"/>
    </source>
</evidence>
<protein>
    <recommendedName>
        <fullName evidence="5 11">Isocitrate lyase</fullName>
    </recommendedName>
</protein>
<dbReference type="GO" id="GO:0006097">
    <property type="term" value="P:glyoxylate cycle"/>
    <property type="evidence" value="ECO:0007669"/>
    <property type="project" value="UniProtKB-KW"/>
</dbReference>
<reference evidence="15 16" key="1">
    <citation type="submission" date="2019-06" db="EMBL/GenBank/DDBJ databases">
        <title>Draft genome sequence of the filamentous fungus Phialemoniopsis curvata isolated from diesel fuel.</title>
        <authorList>
            <person name="Varaljay V.A."/>
            <person name="Lyon W.J."/>
            <person name="Crouch A.L."/>
            <person name="Drake C.E."/>
            <person name="Hollomon J.M."/>
            <person name="Nadeau L.J."/>
            <person name="Nunn H.S."/>
            <person name="Stevenson B.S."/>
            <person name="Bojanowski C.L."/>
            <person name="Crookes-Goodson W.J."/>
        </authorList>
    </citation>
    <scope>NUCLEOTIDE SEQUENCE [LARGE SCALE GENOMIC DNA]</scope>
    <source>
        <strain evidence="15 16">D216</strain>
    </source>
</reference>
<evidence type="ECO:0000256" key="8">
    <source>
        <dbReference type="ARBA" id="ARBA00022723"/>
    </source>
</evidence>
<dbReference type="Gene3D" id="1.10.10.850">
    <property type="match status" value="1"/>
</dbReference>
<comment type="cofactor">
    <cofactor evidence="14">
        <name>Mg(2+)</name>
        <dbReference type="ChEBI" id="CHEBI:18420"/>
    </cofactor>
    <text evidence="14">Can also use Mn(2+) ion.</text>
</comment>
<proteinExistence type="inferred from homology"/>
<evidence type="ECO:0000313" key="15">
    <source>
        <dbReference type="EMBL" id="TPX18062.1"/>
    </source>
</evidence>
<feature type="binding site" evidence="14">
    <location>
        <position position="177"/>
    </location>
    <ligand>
        <name>Mg(2+)</name>
        <dbReference type="ChEBI" id="CHEBI:18420"/>
    </ligand>
</feature>
<organism evidence="15 16">
    <name type="scientific">Thyridium curvatum</name>
    <dbReference type="NCBI Taxonomy" id="1093900"/>
    <lineage>
        <taxon>Eukaryota</taxon>
        <taxon>Fungi</taxon>
        <taxon>Dikarya</taxon>
        <taxon>Ascomycota</taxon>
        <taxon>Pezizomycotina</taxon>
        <taxon>Sordariomycetes</taxon>
        <taxon>Sordariomycetidae</taxon>
        <taxon>Thyridiales</taxon>
        <taxon>Thyridiaceae</taxon>
        <taxon>Thyridium</taxon>
    </lineage>
</organism>
<comment type="pathway">
    <text evidence="2">Carbohydrate metabolism; glyoxylate cycle; (S)-malate from isocitrate: step 1/2.</text>
</comment>
<dbReference type="NCBIfam" id="TIGR01346">
    <property type="entry name" value="isocit_lyase"/>
    <property type="match status" value="1"/>
</dbReference>
<comment type="subunit">
    <text evidence="4">Homotetramer.</text>
</comment>
<dbReference type="InterPro" id="IPR015813">
    <property type="entry name" value="Pyrv/PenolPyrv_kinase-like_dom"/>
</dbReference>
<evidence type="ECO:0000256" key="13">
    <source>
        <dbReference type="PIRSR" id="PIRSR001362-2"/>
    </source>
</evidence>
<keyword evidence="7" id="KW-0816">Tricarboxylic acid cycle</keyword>
<keyword evidence="6" id="KW-0329">Glyoxylate bypass</keyword>
<dbReference type="GeneID" id="41979328"/>
<dbReference type="OrthoDB" id="4078635at2759"/>
<dbReference type="Pfam" id="PF00463">
    <property type="entry name" value="ICL"/>
    <property type="match status" value="1"/>
</dbReference>
<dbReference type="InterPro" id="IPR006254">
    <property type="entry name" value="Isocitrate_lyase"/>
</dbReference>
<dbReference type="Proteomes" id="UP000319257">
    <property type="component" value="Unassembled WGS sequence"/>
</dbReference>
<name>A0A507B6Y3_9PEZI</name>
<comment type="similarity">
    <text evidence="3 11">Belongs to the isocitrate lyase/PEP mutase superfamily. Isocitrate lyase family.</text>
</comment>
<dbReference type="InParanoid" id="A0A507B6Y3"/>
<keyword evidence="9 11" id="KW-0456">Lyase</keyword>
<dbReference type="STRING" id="1093900.A0A507B6Y3"/>
<dbReference type="GO" id="GO:0046421">
    <property type="term" value="F:methylisocitrate lyase activity"/>
    <property type="evidence" value="ECO:0007669"/>
    <property type="project" value="UniProtKB-EC"/>
</dbReference>
<feature type="binding site" evidence="13">
    <location>
        <begin position="432"/>
        <end position="436"/>
    </location>
    <ligand>
        <name>substrate</name>
    </ligand>
</feature>
<keyword evidence="14" id="KW-0460">Magnesium</keyword>
<comment type="catalytic activity">
    <reaction evidence="1">
        <text>(2S,3R)-3-hydroxybutane-1,2,3-tricarboxylate = pyruvate + succinate</text>
        <dbReference type="Rhea" id="RHEA:16809"/>
        <dbReference type="ChEBI" id="CHEBI:15361"/>
        <dbReference type="ChEBI" id="CHEBI:30031"/>
        <dbReference type="ChEBI" id="CHEBI:57429"/>
        <dbReference type="EC" id="4.1.3.30"/>
    </reaction>
</comment>
<feature type="binding site" evidence="13">
    <location>
        <position position="252"/>
    </location>
    <ligand>
        <name>substrate</name>
    </ligand>
</feature>
<evidence type="ECO:0000256" key="2">
    <source>
        <dbReference type="ARBA" id="ARBA00004793"/>
    </source>
</evidence>
<dbReference type="Gene3D" id="3.20.20.60">
    <property type="entry name" value="Phosphoenolpyruvate-binding domains"/>
    <property type="match status" value="1"/>
</dbReference>
<dbReference type="SUPFAM" id="SSF51621">
    <property type="entry name" value="Phosphoenolpyruvate/pyruvate domain"/>
    <property type="match status" value="1"/>
</dbReference>
<evidence type="ECO:0000313" key="16">
    <source>
        <dbReference type="Proteomes" id="UP000319257"/>
    </source>
</evidence>
<dbReference type="PANTHER" id="PTHR21631:SF3">
    <property type="entry name" value="BIFUNCTIONAL GLYOXYLATE CYCLE PROTEIN"/>
    <property type="match status" value="1"/>
</dbReference>
<feature type="binding site" evidence="13">
    <location>
        <position position="466"/>
    </location>
    <ligand>
        <name>substrate</name>
    </ligand>
</feature>
<feature type="active site" description="Proton acceptor" evidence="12">
    <location>
        <position position="215"/>
    </location>
</feature>
<comment type="catalytic activity">
    <reaction evidence="10">
        <text>D-threo-isocitrate = glyoxylate + succinate</text>
        <dbReference type="Rhea" id="RHEA:13245"/>
        <dbReference type="ChEBI" id="CHEBI:15562"/>
        <dbReference type="ChEBI" id="CHEBI:30031"/>
        <dbReference type="ChEBI" id="CHEBI:36655"/>
        <dbReference type="EC" id="4.1.3.1"/>
    </reaction>
</comment>
<evidence type="ECO:0000256" key="3">
    <source>
        <dbReference type="ARBA" id="ARBA00005704"/>
    </source>
</evidence>
<evidence type="ECO:0000256" key="11">
    <source>
        <dbReference type="PIRNR" id="PIRNR001362"/>
    </source>
</evidence>
<keyword evidence="8 14" id="KW-0479">Metal-binding</keyword>
<evidence type="ECO:0000256" key="7">
    <source>
        <dbReference type="ARBA" id="ARBA00022532"/>
    </source>
</evidence>
<feature type="binding site" evidence="13">
    <location>
        <begin position="106"/>
        <end position="108"/>
    </location>
    <ligand>
        <name>substrate</name>
    </ligand>
</feature>
<dbReference type="InterPro" id="IPR040442">
    <property type="entry name" value="Pyrv_kinase-like_dom_sf"/>
</dbReference>
<comment type="caution">
    <text evidence="15">The sequence shown here is derived from an EMBL/GenBank/DDBJ whole genome shotgun (WGS) entry which is preliminary data.</text>
</comment>
<accession>A0A507B6Y3</accession>
<evidence type="ECO:0000256" key="12">
    <source>
        <dbReference type="PIRSR" id="PIRSR001362-1"/>
    </source>
</evidence>
<dbReference type="EMBL" id="SKBQ01000122">
    <property type="protein sequence ID" value="TPX18062.1"/>
    <property type="molecule type" value="Genomic_DNA"/>
</dbReference>
<evidence type="ECO:0000256" key="9">
    <source>
        <dbReference type="ARBA" id="ARBA00023239"/>
    </source>
</evidence>
<dbReference type="GO" id="GO:0006099">
    <property type="term" value="P:tricarboxylic acid cycle"/>
    <property type="evidence" value="ECO:0007669"/>
    <property type="project" value="UniProtKB-KW"/>
</dbReference>
<evidence type="ECO:0000256" key="5">
    <source>
        <dbReference type="ARBA" id="ARBA00017446"/>
    </source>
</evidence>
<sequence>MAANNMINTSVDPKTEDAIFAQEVAQVKKWWSDSRWRQTKRPFTAEQIVSKRGNLKIEYPSNTQSKKLWKILEKRFQEKDASYTYGCLEPTMVTQMAKYLDTVYVSGWQSSSTASSSDEPGPDLADYPYTTVPNKVGHLFMAQLFHDRKQRQERMTTPKAQRGNVANVDYLRPIIADADTGHGGLTAVMKLTKLFIEKGAAGIHIEDQAPGTKKCGHMAGKVLVPISEHINRLVAIRAQADIMGSDLLAIARTDAEAATLITTTIDPRDHAFILGATNPNVQPLNDLMIAAEQAGKTGAELQAIEDGWLAQAGLKRFDDAVVDAIRQGPRPDKEALAARYLREARGKSNSEARAAARAILGADVHFDWDAPRTREGYYRLQGGCDCSVNRAIAYAPYCDAIWMESKLPDYKQAEEFAKGVHAVWPEQKLAYNLSPSFNWKTAMPRDEQETYIRRLAGLGYCWQFITLAGLHTTALISDQFARNYAAVGMRAYGELVQEPEMEQGVDVVKHQKWSGAAYVDEMLKMVTGGVSSTAAMGKGVTEDQFH</sequence>
<gene>
    <name evidence="15" type="ORF">E0L32_011881</name>
</gene>
<dbReference type="GO" id="GO:0046872">
    <property type="term" value="F:metal ion binding"/>
    <property type="evidence" value="ECO:0007669"/>
    <property type="project" value="UniProtKB-KW"/>
</dbReference>
<keyword evidence="16" id="KW-1185">Reference proteome</keyword>
<evidence type="ECO:0000256" key="14">
    <source>
        <dbReference type="PIRSR" id="PIRSR001362-3"/>
    </source>
</evidence>
<evidence type="ECO:0000256" key="6">
    <source>
        <dbReference type="ARBA" id="ARBA00022435"/>
    </source>
</evidence>
<dbReference type="InterPro" id="IPR018523">
    <property type="entry name" value="Isocitrate_lyase_ph_CS"/>
</dbReference>
<dbReference type="PIRSF" id="PIRSF001362">
    <property type="entry name" value="Isocit_lyase"/>
    <property type="match status" value="1"/>
</dbReference>
<dbReference type="PANTHER" id="PTHR21631">
    <property type="entry name" value="ISOCITRATE LYASE/MALATE SYNTHASE"/>
    <property type="match status" value="1"/>
</dbReference>
<dbReference type="GO" id="GO:0004451">
    <property type="term" value="F:isocitrate lyase activity"/>
    <property type="evidence" value="ECO:0007669"/>
    <property type="project" value="UniProtKB-EC"/>
</dbReference>
<dbReference type="PROSITE" id="PS00161">
    <property type="entry name" value="ISOCITRATE_LYASE"/>
    <property type="match status" value="1"/>
</dbReference>
<evidence type="ECO:0000256" key="10">
    <source>
        <dbReference type="ARBA" id="ARBA00023531"/>
    </source>
</evidence>
<evidence type="ECO:0000256" key="1">
    <source>
        <dbReference type="ARBA" id="ARBA00001050"/>
    </source>
</evidence>
<dbReference type="FunCoup" id="A0A507B6Y3">
    <property type="interactions" value="161"/>
</dbReference>
<dbReference type="FunFam" id="1.10.10.850:FF:000001">
    <property type="entry name" value="Isocitrate lyase"/>
    <property type="match status" value="1"/>
</dbReference>
<dbReference type="RefSeq" id="XP_030999773.1">
    <property type="nucleotide sequence ID" value="XM_031134660.1"/>
</dbReference>
<feature type="binding site" evidence="13">
    <location>
        <begin position="216"/>
        <end position="217"/>
    </location>
    <ligand>
        <name>substrate</name>
    </ligand>
</feature>